<dbReference type="PROSITE" id="PS50921">
    <property type="entry name" value="ANTAR"/>
    <property type="match status" value="1"/>
</dbReference>
<evidence type="ECO:0000256" key="2">
    <source>
        <dbReference type="ARBA" id="ARBA00022692"/>
    </source>
</evidence>
<dbReference type="GO" id="GO:0003723">
    <property type="term" value="F:RNA binding"/>
    <property type="evidence" value="ECO:0007669"/>
    <property type="project" value="InterPro"/>
</dbReference>
<dbReference type="Gene3D" id="3.40.50.2300">
    <property type="match status" value="1"/>
</dbReference>
<evidence type="ECO:0000256" key="1">
    <source>
        <dbReference type="ARBA" id="ARBA00004141"/>
    </source>
</evidence>
<evidence type="ECO:0000313" key="7">
    <source>
        <dbReference type="Proteomes" id="UP000545507"/>
    </source>
</evidence>
<keyword evidence="4" id="KW-0472">Membrane</keyword>
<sequence>MTSALVFLEGSARPQPLVNDLEACGVQVLAVLDAGSKLVQGVVRHAPDLVIGEVPQPGDALFETTQTLASVAPCPVIVFTHDGDAAHIERAVASGIHAWVVNGYGAQRLRPLIQLALARFKREQALLDELKDVTTRFEERKAVERAKGILMSARQVSDDAAFEILRTASMHSNQRLGQVAQHIIQSAHFAEGVNRAGQLRMLSQRLVKHWLLRLAGVQAARHLTLQTESAQRIDANLALLGKNLSQPTFGDLLDRVVATWKVLKKALKAEPAQDQVGPINALAEQLLQDAERLTASLESAGSVSPLRMLNMAGRQRMLSQRFAKLALLGLLERGDPLLQHQAAMEAARQAFEQGLAYLNGLPLSTPEIRRTLEDATQGWQALLAGADHVHRPAGRDRLLRLEGLATASESLLDLFEQLSAQYERSMQMLMG</sequence>
<dbReference type="SUPFAM" id="SSF52172">
    <property type="entry name" value="CheY-like"/>
    <property type="match status" value="1"/>
</dbReference>
<evidence type="ECO:0000256" key="4">
    <source>
        <dbReference type="ARBA" id="ARBA00023136"/>
    </source>
</evidence>
<dbReference type="AlphaFoldDB" id="A0A7Y8GVZ6"/>
<evidence type="ECO:0000256" key="3">
    <source>
        <dbReference type="ARBA" id="ARBA00022989"/>
    </source>
</evidence>
<keyword evidence="7" id="KW-1185">Reference proteome</keyword>
<reference evidence="6 7" key="1">
    <citation type="submission" date="2019-09" db="EMBL/GenBank/DDBJ databases">
        <title>Hydrogenophaga aromatica sp. nov., isolated from a para-xylene-degrading enrichment culture.</title>
        <authorList>
            <person name="Tancsics A."/>
            <person name="Banerjee S."/>
        </authorList>
    </citation>
    <scope>NUCLEOTIDE SEQUENCE [LARGE SCALE GENOMIC DNA]</scope>
    <source>
        <strain evidence="6 7">D2P1</strain>
    </source>
</reference>
<dbReference type="EMBL" id="VYGV01000007">
    <property type="protein sequence ID" value="NWF45895.1"/>
    <property type="molecule type" value="Genomic_DNA"/>
</dbReference>
<evidence type="ECO:0000259" key="5">
    <source>
        <dbReference type="PROSITE" id="PS50921"/>
    </source>
</evidence>
<keyword evidence="2" id="KW-0812">Transmembrane</keyword>
<dbReference type="Pfam" id="PF03861">
    <property type="entry name" value="ANTAR"/>
    <property type="match status" value="1"/>
</dbReference>
<name>A0A7Y8GVZ6_9BURK</name>
<accession>A0A7Y8GVZ6</accession>
<evidence type="ECO:0000313" key="6">
    <source>
        <dbReference type="EMBL" id="NWF45895.1"/>
    </source>
</evidence>
<dbReference type="InterPro" id="IPR005561">
    <property type="entry name" value="ANTAR"/>
</dbReference>
<comment type="caution">
    <text evidence="6">The sequence shown here is derived from an EMBL/GenBank/DDBJ whole genome shotgun (WGS) entry which is preliminary data.</text>
</comment>
<dbReference type="InterPro" id="IPR036388">
    <property type="entry name" value="WH-like_DNA-bd_sf"/>
</dbReference>
<proteinExistence type="predicted"/>
<dbReference type="GO" id="GO:0016020">
    <property type="term" value="C:membrane"/>
    <property type="evidence" value="ECO:0007669"/>
    <property type="project" value="UniProtKB-SubCell"/>
</dbReference>
<protein>
    <submittedName>
        <fullName evidence="6">ANTAR domain-containing protein</fullName>
    </submittedName>
</protein>
<dbReference type="InterPro" id="IPR011006">
    <property type="entry name" value="CheY-like_superfamily"/>
</dbReference>
<dbReference type="Proteomes" id="UP000545507">
    <property type="component" value="Unassembled WGS sequence"/>
</dbReference>
<keyword evidence="3" id="KW-1133">Transmembrane helix</keyword>
<organism evidence="6 7">
    <name type="scientific">Hydrogenophaga aromaticivorans</name>
    <dbReference type="NCBI Taxonomy" id="2610898"/>
    <lineage>
        <taxon>Bacteria</taxon>
        <taxon>Pseudomonadati</taxon>
        <taxon>Pseudomonadota</taxon>
        <taxon>Betaproteobacteria</taxon>
        <taxon>Burkholderiales</taxon>
        <taxon>Comamonadaceae</taxon>
        <taxon>Hydrogenophaga</taxon>
    </lineage>
</organism>
<dbReference type="InterPro" id="IPR029095">
    <property type="entry name" value="NarX-like_N"/>
</dbReference>
<feature type="domain" description="ANTAR" evidence="5">
    <location>
        <begin position="123"/>
        <end position="184"/>
    </location>
</feature>
<dbReference type="SMART" id="SM01012">
    <property type="entry name" value="ANTAR"/>
    <property type="match status" value="1"/>
</dbReference>
<gene>
    <name evidence="6" type="ORF">F3K02_11630</name>
</gene>
<dbReference type="Gene3D" id="1.10.10.10">
    <property type="entry name" value="Winged helix-like DNA-binding domain superfamily/Winged helix DNA-binding domain"/>
    <property type="match status" value="1"/>
</dbReference>
<comment type="subcellular location">
    <subcellularLocation>
        <location evidence="1">Membrane</location>
        <topology evidence="1">Multi-pass membrane protein</topology>
    </subcellularLocation>
</comment>
<dbReference type="Pfam" id="PF13675">
    <property type="entry name" value="PilJ"/>
    <property type="match status" value="2"/>
</dbReference>